<keyword evidence="10 11" id="KW-0458">Lysosome</keyword>
<evidence type="ECO:0000256" key="7">
    <source>
        <dbReference type="ARBA" id="ARBA00022801"/>
    </source>
</evidence>
<sequence length="221" mass="25148">MMMSKMRCLDWIVFVRIVLVCDCENLEFDSSHWLLTVSPMIDVSALQELRGEMHSSSSASTTSSGSTIHEEFDEKPTFNFSWPPGQAFPFEPLPPYPAGPNLSKIRYPREVTCPRYICPHCEEQFLFHSTNGLLTCPFCYTSIAIGTYNRKQMYLNFVVGTIVLIISMVMTVLVFTIAKDQVYLSIPAIMLFFGAIIFFTKALQSKDSYEEAKILIEDMDV</sequence>
<feature type="chain" id="PRO_5041947823" description="Phosphatidylinositol-4,5-bisphosphate 4-phosphatase" evidence="12">
    <location>
        <begin position="24"/>
        <end position="221"/>
    </location>
</feature>
<keyword evidence="6 11" id="KW-0967">Endosome</keyword>
<comment type="function">
    <text evidence="11">Catalyzes the hydrolysis of phosphatidylinositol-4,5-bisphosphate (PtdIns-4,5-P2) to phosphatidylinositol-4-phosphate (PtdIns-4-P).</text>
</comment>
<dbReference type="PANTHER" id="PTHR21014:SF4">
    <property type="entry name" value="PHOSPHATIDYLINOSITOL-4,5-BISPHOSPHATE 4-PHOSPHATASE"/>
    <property type="match status" value="1"/>
</dbReference>
<evidence type="ECO:0000256" key="2">
    <source>
        <dbReference type="ARBA" id="ARBA00004107"/>
    </source>
</evidence>
<protein>
    <recommendedName>
        <fullName evidence="4 11">Phosphatidylinositol-4,5-bisphosphate 4-phosphatase</fullName>
        <ecNumber evidence="4 11">3.1.3.78</ecNumber>
    </recommendedName>
</protein>
<dbReference type="Proteomes" id="UP000827892">
    <property type="component" value="Chromosome V"/>
</dbReference>
<keyword evidence="7 11" id="KW-0378">Hydrolase</keyword>
<dbReference type="Pfam" id="PF09788">
    <property type="entry name" value="Tmemb_55A"/>
    <property type="match status" value="1"/>
</dbReference>
<feature type="signal peptide" evidence="12">
    <location>
        <begin position="1"/>
        <end position="23"/>
    </location>
</feature>
<evidence type="ECO:0000256" key="4">
    <source>
        <dbReference type="ARBA" id="ARBA00012936"/>
    </source>
</evidence>
<evidence type="ECO:0000256" key="3">
    <source>
        <dbReference type="ARBA" id="ARBA00004155"/>
    </source>
</evidence>
<dbReference type="GO" id="GO:0031902">
    <property type="term" value="C:late endosome membrane"/>
    <property type="evidence" value="ECO:0007669"/>
    <property type="project" value="UniProtKB-SubCell"/>
</dbReference>
<feature type="transmembrane region" description="Helical" evidence="11">
    <location>
        <begin position="157"/>
        <end position="178"/>
    </location>
</feature>
<dbReference type="EMBL" id="CP090895">
    <property type="protein sequence ID" value="ULT86153.1"/>
    <property type="molecule type" value="Genomic_DNA"/>
</dbReference>
<evidence type="ECO:0000313" key="14">
    <source>
        <dbReference type="Proteomes" id="UP000827892"/>
    </source>
</evidence>
<evidence type="ECO:0000256" key="8">
    <source>
        <dbReference type="ARBA" id="ARBA00022989"/>
    </source>
</evidence>
<keyword evidence="8 11" id="KW-1133">Transmembrane helix</keyword>
<organism evidence="13 14">
    <name type="scientific">Caenorhabditis briggsae</name>
    <dbReference type="NCBI Taxonomy" id="6238"/>
    <lineage>
        <taxon>Eukaryota</taxon>
        <taxon>Metazoa</taxon>
        <taxon>Ecdysozoa</taxon>
        <taxon>Nematoda</taxon>
        <taxon>Chromadorea</taxon>
        <taxon>Rhabditida</taxon>
        <taxon>Rhabditina</taxon>
        <taxon>Rhabditomorpha</taxon>
        <taxon>Rhabditoidea</taxon>
        <taxon>Rhabditidae</taxon>
        <taxon>Peloderinae</taxon>
        <taxon>Caenorhabditis</taxon>
    </lineage>
</organism>
<evidence type="ECO:0000313" key="13">
    <source>
        <dbReference type="EMBL" id="ULT86153.1"/>
    </source>
</evidence>
<reference evidence="13 14" key="1">
    <citation type="submission" date="2022-02" db="EMBL/GenBank/DDBJ databases">
        <title>Chromosome-level reference genomes for two strains of Caenorhabditis briggsae: an improved platform for comparative genomics.</title>
        <authorList>
            <person name="Stevens L."/>
            <person name="Andersen E.C."/>
        </authorList>
    </citation>
    <scope>NUCLEOTIDE SEQUENCE [LARGE SCALE GENOMIC DNA]</scope>
    <source>
        <strain evidence="13">QX1410_ONT</strain>
        <tissue evidence="13">Whole-organism</tissue>
    </source>
</reference>
<evidence type="ECO:0000256" key="10">
    <source>
        <dbReference type="ARBA" id="ARBA00023228"/>
    </source>
</evidence>
<evidence type="ECO:0000256" key="1">
    <source>
        <dbReference type="ARBA" id="ARBA00001261"/>
    </source>
</evidence>
<evidence type="ECO:0000256" key="12">
    <source>
        <dbReference type="SAM" id="SignalP"/>
    </source>
</evidence>
<name>A0AAE9CXF7_CAEBR</name>
<dbReference type="EC" id="3.1.3.78" evidence="4 11"/>
<dbReference type="GO" id="GO:0034597">
    <property type="term" value="F:phosphatidylinositol-4,5-bisphosphate 4-phosphatase activity"/>
    <property type="evidence" value="ECO:0007669"/>
    <property type="project" value="UniProtKB-EC"/>
</dbReference>
<dbReference type="InterPro" id="IPR019178">
    <property type="entry name" value="PtdIns-P2-Ptase"/>
</dbReference>
<keyword evidence="12" id="KW-0732">Signal</keyword>
<accession>A0AAE9CXF7</accession>
<comment type="catalytic activity">
    <reaction evidence="1 11">
        <text>a 1,2-diacyl-sn-glycero-3-phospho-(1D-myo-inositol-4,5-bisphosphate) + H2O = a 1,2-diacyl-sn-glycero-3-phospho-(1D-myo-inositol-5-phosphate) + phosphate</text>
        <dbReference type="Rhea" id="RHEA:25674"/>
        <dbReference type="ChEBI" id="CHEBI:15377"/>
        <dbReference type="ChEBI" id="CHEBI:43474"/>
        <dbReference type="ChEBI" id="CHEBI:57795"/>
        <dbReference type="ChEBI" id="CHEBI:58456"/>
        <dbReference type="EC" id="3.1.3.78"/>
    </reaction>
</comment>
<keyword evidence="9 11" id="KW-0472">Membrane</keyword>
<gene>
    <name evidence="13" type="ORF">L3Y34_006090</name>
</gene>
<dbReference type="PANTHER" id="PTHR21014">
    <property type="entry name" value="PHOSPHATIDYLINOSITOL-4,5-BISPHOSPHATE 4-PHOSPHATASE"/>
    <property type="match status" value="1"/>
</dbReference>
<evidence type="ECO:0000256" key="9">
    <source>
        <dbReference type="ARBA" id="ARBA00023136"/>
    </source>
</evidence>
<proteinExistence type="predicted"/>
<feature type="transmembrane region" description="Helical" evidence="11">
    <location>
        <begin position="184"/>
        <end position="203"/>
    </location>
</feature>
<keyword evidence="5 11" id="KW-0812">Transmembrane</keyword>
<evidence type="ECO:0000256" key="5">
    <source>
        <dbReference type="ARBA" id="ARBA00022692"/>
    </source>
</evidence>
<comment type="subcellular location">
    <subcellularLocation>
        <location evidence="2 11">Late endosome membrane</location>
        <topology evidence="2 11">Multi-pass membrane protein</topology>
    </subcellularLocation>
    <subcellularLocation>
        <location evidence="3 11">Lysosome membrane</location>
        <topology evidence="3 11">Multi-pass membrane protein</topology>
    </subcellularLocation>
</comment>
<dbReference type="AlphaFoldDB" id="A0AAE9CXF7"/>
<dbReference type="GO" id="GO:0046856">
    <property type="term" value="P:phosphatidylinositol dephosphorylation"/>
    <property type="evidence" value="ECO:0007669"/>
    <property type="project" value="InterPro"/>
</dbReference>
<evidence type="ECO:0000256" key="11">
    <source>
        <dbReference type="RuleBase" id="RU365008"/>
    </source>
</evidence>
<dbReference type="GO" id="GO:0005765">
    <property type="term" value="C:lysosomal membrane"/>
    <property type="evidence" value="ECO:0007669"/>
    <property type="project" value="UniProtKB-SubCell"/>
</dbReference>
<evidence type="ECO:0000256" key="6">
    <source>
        <dbReference type="ARBA" id="ARBA00022753"/>
    </source>
</evidence>